<keyword evidence="1 3" id="KW-0658">Purine biosynthesis</keyword>
<comment type="pathway">
    <text evidence="3 4">Purine metabolism; IMP biosynthesis via de novo pathway; 5-amino-1-(5-phospho-D-ribosyl)imidazole-4-carboxylate from 5-amino-1-(5-phospho-D-ribosyl)imidazole (N5-CAIR route): step 2/2.</text>
</comment>
<evidence type="ECO:0000256" key="2">
    <source>
        <dbReference type="ARBA" id="ARBA00023235"/>
    </source>
</evidence>
<dbReference type="AlphaFoldDB" id="A0A165LHM6"/>
<dbReference type="InterPro" id="IPR033747">
    <property type="entry name" value="PurE_ClassI"/>
</dbReference>
<dbReference type="Proteomes" id="UP000076481">
    <property type="component" value="Unassembled WGS sequence"/>
</dbReference>
<dbReference type="EMBL" id="LVWG01000032">
    <property type="protein sequence ID" value="KZK74055.1"/>
    <property type="molecule type" value="Genomic_DNA"/>
</dbReference>
<name>A0A165LHM6_PELLU</name>
<dbReference type="GO" id="GO:0006189">
    <property type="term" value="P:'de novo' IMP biosynthetic process"/>
    <property type="evidence" value="ECO:0007669"/>
    <property type="project" value="UniProtKB-UniRule"/>
</dbReference>
<evidence type="ECO:0000259" key="6">
    <source>
        <dbReference type="SMART" id="SM01001"/>
    </source>
</evidence>
<keyword evidence="2 3" id="KW-0413">Isomerase</keyword>
<dbReference type="NCBIfam" id="TIGR01162">
    <property type="entry name" value="purE"/>
    <property type="match status" value="1"/>
</dbReference>
<comment type="catalytic activity">
    <reaction evidence="3 4">
        <text>5-carboxyamino-1-(5-phospho-D-ribosyl)imidazole + H(+) = 5-amino-1-(5-phospho-D-ribosyl)imidazole-4-carboxylate</text>
        <dbReference type="Rhea" id="RHEA:13193"/>
        <dbReference type="ChEBI" id="CHEBI:15378"/>
        <dbReference type="ChEBI" id="CHEBI:58730"/>
        <dbReference type="ChEBI" id="CHEBI:77657"/>
        <dbReference type="EC" id="5.4.99.18"/>
    </reaction>
</comment>
<organism evidence="7 8">
    <name type="scientific">Pelodictyon luteolum</name>
    <dbReference type="NCBI Taxonomy" id="1100"/>
    <lineage>
        <taxon>Bacteria</taxon>
        <taxon>Pseudomonadati</taxon>
        <taxon>Chlorobiota</taxon>
        <taxon>Chlorobiia</taxon>
        <taxon>Chlorobiales</taxon>
        <taxon>Chlorobiaceae</taxon>
        <taxon>Chlorobium/Pelodictyon group</taxon>
        <taxon>Pelodictyon</taxon>
    </lineage>
</organism>
<feature type="domain" description="PurE" evidence="6">
    <location>
        <begin position="11"/>
        <end position="160"/>
    </location>
</feature>
<dbReference type="SUPFAM" id="SSF52255">
    <property type="entry name" value="N5-CAIR mutase (phosphoribosylaminoimidazole carboxylase, PurE)"/>
    <property type="match status" value="1"/>
</dbReference>
<evidence type="ECO:0000256" key="4">
    <source>
        <dbReference type="PIRNR" id="PIRNR001338"/>
    </source>
</evidence>
<dbReference type="InterPro" id="IPR024694">
    <property type="entry name" value="PurE_prokaryotes"/>
</dbReference>
<accession>A0A165LHM6</accession>
<proteinExistence type="inferred from homology"/>
<dbReference type="RefSeq" id="WP_303681874.1">
    <property type="nucleotide sequence ID" value="NZ_LVWG01000032.1"/>
</dbReference>
<dbReference type="Gene3D" id="3.40.50.1970">
    <property type="match status" value="1"/>
</dbReference>
<comment type="similarity">
    <text evidence="3">Belongs to the AIR carboxylase family. Class I subfamily.</text>
</comment>
<dbReference type="GO" id="GO:0034023">
    <property type="term" value="F:5-(carboxyamino)imidazole ribonucleotide mutase activity"/>
    <property type="evidence" value="ECO:0007669"/>
    <property type="project" value="UniProtKB-UniRule"/>
</dbReference>
<dbReference type="PANTHER" id="PTHR23046">
    <property type="entry name" value="PHOSPHORIBOSYLAMINOIMIDAZOLE CARBOXYLASE CATALYTIC SUBUNIT"/>
    <property type="match status" value="1"/>
</dbReference>
<dbReference type="UniPathway" id="UPA00074">
    <property type="reaction ID" value="UER00943"/>
</dbReference>
<dbReference type="Pfam" id="PF00731">
    <property type="entry name" value="AIRC"/>
    <property type="match status" value="1"/>
</dbReference>
<protein>
    <recommendedName>
        <fullName evidence="3 4">N5-carboxyaminoimidazole ribonucleotide mutase</fullName>
        <shortName evidence="3 4">N5-CAIR mutase</shortName>
        <ecNumber evidence="3 4">5.4.99.18</ecNumber>
    </recommendedName>
    <alternativeName>
        <fullName evidence="3">5-(carboxyamino)imidazole ribonucleotide mutase</fullName>
    </alternativeName>
</protein>
<dbReference type="PIRSF" id="PIRSF001338">
    <property type="entry name" value="AIR_carboxylase"/>
    <property type="match status" value="1"/>
</dbReference>
<evidence type="ECO:0000256" key="1">
    <source>
        <dbReference type="ARBA" id="ARBA00022755"/>
    </source>
</evidence>
<feature type="binding site" evidence="3 5">
    <location>
        <position position="22"/>
    </location>
    <ligand>
        <name>substrate</name>
    </ligand>
</feature>
<dbReference type="EC" id="5.4.99.18" evidence="3 4"/>
<sequence length="175" mass="18409">MNIQDSTGRAPQVGIIMGSDSDFDIMKEASTVLDEFGVPSEISVISAHRTPHDLEVYASGARARGLKVIIAAAGGAAHLPGVTAAMTVLPVIGVPIFSKKLNGQDALYSIVQMPAGIPVATVGIDNARNAALLAVQILALADAELMQALTAFRLKLADASRQKTEKIRQRLHENS</sequence>
<comment type="function">
    <text evidence="3 4">Catalyzes the conversion of N5-carboxyaminoimidazole ribonucleotide (N5-CAIR) to 4-carboxy-5-aminoimidazole ribonucleotide (CAIR).</text>
</comment>
<evidence type="ECO:0000256" key="5">
    <source>
        <dbReference type="PIRSR" id="PIRSR001338-1"/>
    </source>
</evidence>
<evidence type="ECO:0000313" key="7">
    <source>
        <dbReference type="EMBL" id="KZK74055.1"/>
    </source>
</evidence>
<comment type="caution">
    <text evidence="7">The sequence shown here is derived from an EMBL/GenBank/DDBJ whole genome shotgun (WGS) entry which is preliminary data.</text>
</comment>
<dbReference type="HAMAP" id="MF_01929">
    <property type="entry name" value="PurE_classI"/>
    <property type="match status" value="1"/>
</dbReference>
<evidence type="ECO:0000313" key="8">
    <source>
        <dbReference type="Proteomes" id="UP000076481"/>
    </source>
</evidence>
<feature type="binding site" evidence="3 5">
    <location>
        <position position="19"/>
    </location>
    <ligand>
        <name>substrate</name>
    </ligand>
</feature>
<feature type="binding site" evidence="3 5">
    <location>
        <position position="49"/>
    </location>
    <ligand>
        <name>substrate</name>
    </ligand>
</feature>
<dbReference type="InterPro" id="IPR000031">
    <property type="entry name" value="PurE_dom"/>
</dbReference>
<dbReference type="SMART" id="SM01001">
    <property type="entry name" value="AIRC"/>
    <property type="match status" value="1"/>
</dbReference>
<gene>
    <name evidence="3" type="primary">purE</name>
    <name evidence="7" type="ORF">A3K90_07500</name>
</gene>
<dbReference type="PANTHER" id="PTHR23046:SF2">
    <property type="entry name" value="PHOSPHORIBOSYLAMINOIMIDAZOLE CARBOXYLASE"/>
    <property type="match status" value="1"/>
</dbReference>
<reference evidence="7 8" key="1">
    <citation type="submission" date="2016-03" db="EMBL/GenBank/DDBJ databases">
        <title>Speciation and ecological success in dimly lit waters: horizontal gene transfer in a green sulfur bacteria bloom unveiled by metagenomic assembly.</title>
        <authorList>
            <person name="Llorens-Mares T."/>
            <person name="Liu Z."/>
            <person name="Allen L.Z."/>
            <person name="Rusch D.B."/>
            <person name="Craig M.T."/>
            <person name="Dupont C.L."/>
            <person name="Bryant D.A."/>
            <person name="Casamayor E.O."/>
        </authorList>
    </citation>
    <scope>NUCLEOTIDE SEQUENCE [LARGE SCALE GENOMIC DNA]</scope>
    <source>
        <strain evidence="7">CIII</strain>
    </source>
</reference>
<evidence type="ECO:0000256" key="3">
    <source>
        <dbReference type="HAMAP-Rule" id="MF_01929"/>
    </source>
</evidence>